<reference evidence="2" key="1">
    <citation type="journal article" date="2012" name="Nat. Genet.">
        <title>Lifestyle transitions in plant pathogenic Colletotrichum fungi deciphered by genome and transcriptome analyses.</title>
        <authorList>
            <person name="O'Connell R.J."/>
            <person name="Thon M.R."/>
            <person name="Hacquard S."/>
            <person name="Amyotte S.G."/>
            <person name="Kleemann J."/>
            <person name="Torres M.F."/>
            <person name="Damm U."/>
            <person name="Buiate E.A."/>
            <person name="Epstein L."/>
            <person name="Alkan N."/>
            <person name="Altmueller J."/>
            <person name="Alvarado-Balderrama L."/>
            <person name="Bauser C.A."/>
            <person name="Becker C."/>
            <person name="Birren B.W."/>
            <person name="Chen Z."/>
            <person name="Choi J."/>
            <person name="Crouch J.A."/>
            <person name="Duvick J.P."/>
            <person name="Farman M.A."/>
            <person name="Gan P."/>
            <person name="Heiman D."/>
            <person name="Henrissat B."/>
            <person name="Howard R.J."/>
            <person name="Kabbage M."/>
            <person name="Koch C."/>
            <person name="Kracher B."/>
            <person name="Kubo Y."/>
            <person name="Law A.D."/>
            <person name="Lebrun M.-H."/>
            <person name="Lee Y.-H."/>
            <person name="Miyara I."/>
            <person name="Moore N."/>
            <person name="Neumann U."/>
            <person name="Nordstroem K."/>
            <person name="Panaccione D.G."/>
            <person name="Panstruga R."/>
            <person name="Place M."/>
            <person name="Proctor R.H."/>
            <person name="Prusky D."/>
            <person name="Rech G."/>
            <person name="Reinhardt R."/>
            <person name="Rollins J.A."/>
            <person name="Rounsley S."/>
            <person name="Schardl C.L."/>
            <person name="Schwartz D.C."/>
            <person name="Shenoy N."/>
            <person name="Shirasu K."/>
            <person name="Sikhakolli U.R."/>
            <person name="Stueber K."/>
            <person name="Sukno S.A."/>
            <person name="Sweigard J.A."/>
            <person name="Takano Y."/>
            <person name="Takahara H."/>
            <person name="Trail F."/>
            <person name="van der Does H.C."/>
            <person name="Voll L.M."/>
            <person name="Will I."/>
            <person name="Young S."/>
            <person name="Zeng Q."/>
            <person name="Zhang J."/>
            <person name="Zhou S."/>
            <person name="Dickman M.B."/>
            <person name="Schulze-Lefert P."/>
            <person name="Ver Loren van Themaat E."/>
            <person name="Ma L.-J."/>
            <person name="Vaillancourt L.J."/>
        </authorList>
    </citation>
    <scope>NUCLEOTIDE SEQUENCE [LARGE SCALE GENOMIC DNA]</scope>
    <source>
        <strain evidence="2">IMI 349063</strain>
    </source>
</reference>
<gene>
    <name evidence="1" type="ORF">CH063_04999</name>
</gene>
<dbReference type="Proteomes" id="UP000007174">
    <property type="component" value="Unassembled WGS sequence"/>
</dbReference>
<proteinExistence type="predicted"/>
<evidence type="ECO:0000313" key="2">
    <source>
        <dbReference type="Proteomes" id="UP000007174"/>
    </source>
</evidence>
<sequence length="86" mass="9568">MFKHGISRHSRNSTTMCEAIVLFPAPPMARNEVLVVFQGHRHPTVTIISQRHDVVKESSDQVLGTAMLMGLNSQVKAGVCMESQRH</sequence>
<dbReference type="HOGENOM" id="CLU_2497759_0_0_1"/>
<accession>H1UXF8</accession>
<evidence type="ECO:0000313" key="1">
    <source>
        <dbReference type="EMBL" id="CCF32659.1"/>
    </source>
</evidence>
<organism evidence="1 2">
    <name type="scientific">Colletotrichum higginsianum (strain IMI 349063)</name>
    <name type="common">Crucifer anthracnose fungus</name>
    <dbReference type="NCBI Taxonomy" id="759273"/>
    <lineage>
        <taxon>Eukaryota</taxon>
        <taxon>Fungi</taxon>
        <taxon>Dikarya</taxon>
        <taxon>Ascomycota</taxon>
        <taxon>Pezizomycotina</taxon>
        <taxon>Sordariomycetes</taxon>
        <taxon>Hypocreomycetidae</taxon>
        <taxon>Glomerellales</taxon>
        <taxon>Glomerellaceae</taxon>
        <taxon>Colletotrichum</taxon>
        <taxon>Colletotrichum destructivum species complex</taxon>
    </lineage>
</organism>
<dbReference type="EMBL" id="CACQ02000494">
    <property type="protein sequence ID" value="CCF32659.1"/>
    <property type="molecule type" value="Genomic_DNA"/>
</dbReference>
<protein>
    <submittedName>
        <fullName evidence="1">Uncharacterized protein</fullName>
    </submittedName>
</protein>
<dbReference type="AlphaFoldDB" id="H1UXF8"/>
<name>H1UXF8_COLHI</name>